<sequence>MLRPVHQPLINRIIRHHDRELPRLRVPEPNILTHNTTIPPGTDNKHTKENNVIQIENGTATVNTIAEAFEALNDRTVTDVVVKDGEERIKLERLLKGMGLR</sequence>
<protein>
    <submittedName>
        <fullName evidence="1">Uncharacterized protein</fullName>
    </submittedName>
</protein>
<evidence type="ECO:0000313" key="3">
    <source>
        <dbReference type="Proteomes" id="UP000182652"/>
    </source>
</evidence>
<evidence type="ECO:0000313" key="1">
    <source>
        <dbReference type="EMBL" id="SEC89797.1"/>
    </source>
</evidence>
<gene>
    <name evidence="1" type="ORF">SAMN04489745_3455</name>
    <name evidence="2" type="ORF">SAMN04489745_3549</name>
</gene>
<evidence type="ECO:0000313" key="2">
    <source>
        <dbReference type="EMBL" id="SEC95816.1"/>
    </source>
</evidence>
<dbReference type="EMBL" id="FNSN01000006">
    <property type="protein sequence ID" value="SEC95816.1"/>
    <property type="molecule type" value="Genomic_DNA"/>
</dbReference>
<dbReference type="AlphaFoldDB" id="A0A1H4W923"/>
<reference evidence="1 3" key="1">
    <citation type="submission" date="2016-10" db="EMBL/GenBank/DDBJ databases">
        <authorList>
            <person name="de Groot N.N."/>
        </authorList>
    </citation>
    <scope>NUCLEOTIDE SEQUENCE [LARGE SCALE GENOMIC DNA]</scope>
    <source>
        <strain evidence="1 3">DSM 10495</strain>
    </source>
</reference>
<accession>A0A1H4W923</accession>
<proteinExistence type="predicted"/>
<name>A0A1H4W923_9MICC</name>
<organism evidence="1 3">
    <name type="scientific">Arthrobacter woluwensis</name>
    <dbReference type="NCBI Taxonomy" id="156980"/>
    <lineage>
        <taxon>Bacteria</taxon>
        <taxon>Bacillati</taxon>
        <taxon>Actinomycetota</taxon>
        <taxon>Actinomycetes</taxon>
        <taxon>Micrococcales</taxon>
        <taxon>Micrococcaceae</taxon>
        <taxon>Arthrobacter</taxon>
    </lineage>
</organism>
<dbReference type="STRING" id="156980.SAMN04489745_3455"/>
<dbReference type="Proteomes" id="UP000182652">
    <property type="component" value="Unassembled WGS sequence"/>
</dbReference>
<keyword evidence="3" id="KW-1185">Reference proteome</keyword>
<dbReference type="EMBL" id="FNSN01000004">
    <property type="protein sequence ID" value="SEC89797.1"/>
    <property type="molecule type" value="Genomic_DNA"/>
</dbReference>